<name>A0AAV0YSE7_VICFA</name>
<protein>
    <recommendedName>
        <fullName evidence="5">RRM domain-containing protein</fullName>
    </recommendedName>
</protein>
<evidence type="ECO:0000313" key="7">
    <source>
        <dbReference type="Proteomes" id="UP001157006"/>
    </source>
</evidence>
<dbReference type="GO" id="GO:0003723">
    <property type="term" value="F:RNA binding"/>
    <property type="evidence" value="ECO:0007669"/>
    <property type="project" value="UniProtKB-UniRule"/>
</dbReference>
<evidence type="ECO:0000259" key="5">
    <source>
        <dbReference type="PROSITE" id="PS50102"/>
    </source>
</evidence>
<dbReference type="InterPro" id="IPR000504">
    <property type="entry name" value="RRM_dom"/>
</dbReference>
<dbReference type="PANTHER" id="PTHR47447">
    <property type="entry name" value="OS03G0856100 PROTEIN"/>
    <property type="match status" value="1"/>
</dbReference>
<dbReference type="SUPFAM" id="SSF54928">
    <property type="entry name" value="RNA-binding domain, RBD"/>
    <property type="match status" value="1"/>
</dbReference>
<feature type="repeat" description="PPR" evidence="4">
    <location>
        <begin position="99"/>
        <end position="133"/>
    </location>
</feature>
<keyword evidence="3" id="KW-0694">RNA-binding</keyword>
<dbReference type="Gene3D" id="1.25.40.10">
    <property type="entry name" value="Tetratricopeptide repeat domain"/>
    <property type="match status" value="1"/>
</dbReference>
<evidence type="ECO:0000313" key="6">
    <source>
        <dbReference type="EMBL" id="CAI8588921.1"/>
    </source>
</evidence>
<dbReference type="PANTHER" id="PTHR47447:SF17">
    <property type="entry name" value="OS12G0638900 PROTEIN"/>
    <property type="match status" value="1"/>
</dbReference>
<gene>
    <name evidence="6" type="ORF">VFH_I370160</name>
</gene>
<sequence length="336" mass="38101">MLNSIVGSSLNDLIEYVNSMKPELLESDVTSLLKGLDLSRNWERAFLLFEWVWLNFGSKNVKVNNQSVELTVKILGRESQYSISSKLFDIIHVEEFSLDVRACTTVLHAYARTEKYKRAIEIFEKMKETGLNPTLVTYNVMLDVYGKMGRSWNIILELLDEMKSKGLEFDEFMCSTVNRLVRKSSPPLKPPDIILSQSPQPSDVVREAKSNFDCVIEVDDGSHVEASVDHYIDSEIDDSVSDTNVEFNNTLSTTKFNNVYVKKLSEVVIDDDLKSIFGEYGTITSVVVRRDVDGKLKCFGFVNFENADAAAKDVKALIGKKLYENECYVGKALKKY</sequence>
<feature type="repeat" description="PPR" evidence="4">
    <location>
        <begin position="134"/>
        <end position="169"/>
    </location>
</feature>
<keyword evidence="7" id="KW-1185">Reference proteome</keyword>
<dbReference type="InterPro" id="IPR002885">
    <property type="entry name" value="PPR_rpt"/>
</dbReference>
<evidence type="ECO:0000256" key="2">
    <source>
        <dbReference type="ARBA" id="ARBA00022737"/>
    </source>
</evidence>
<dbReference type="Gene3D" id="3.30.70.330">
    <property type="match status" value="1"/>
</dbReference>
<dbReference type="EMBL" id="OX451736">
    <property type="protein sequence ID" value="CAI8588921.1"/>
    <property type="molecule type" value="Genomic_DNA"/>
</dbReference>
<dbReference type="Pfam" id="PF00076">
    <property type="entry name" value="RRM_1"/>
    <property type="match status" value="1"/>
</dbReference>
<dbReference type="PROSITE" id="PS50102">
    <property type="entry name" value="RRM"/>
    <property type="match status" value="1"/>
</dbReference>
<dbReference type="InterPro" id="IPR012677">
    <property type="entry name" value="Nucleotide-bd_a/b_plait_sf"/>
</dbReference>
<dbReference type="Pfam" id="PF13812">
    <property type="entry name" value="PPR_3"/>
    <property type="match status" value="1"/>
</dbReference>
<dbReference type="NCBIfam" id="TIGR00756">
    <property type="entry name" value="PPR"/>
    <property type="match status" value="2"/>
</dbReference>
<evidence type="ECO:0000256" key="3">
    <source>
        <dbReference type="PROSITE-ProRule" id="PRU00176"/>
    </source>
</evidence>
<feature type="domain" description="RRM" evidence="5">
    <location>
        <begin position="257"/>
        <end position="336"/>
    </location>
</feature>
<evidence type="ECO:0000256" key="1">
    <source>
        <dbReference type="ARBA" id="ARBA00007626"/>
    </source>
</evidence>
<keyword evidence="2" id="KW-0677">Repeat</keyword>
<organism evidence="6 7">
    <name type="scientific">Vicia faba</name>
    <name type="common">Broad bean</name>
    <name type="synonym">Faba vulgaris</name>
    <dbReference type="NCBI Taxonomy" id="3906"/>
    <lineage>
        <taxon>Eukaryota</taxon>
        <taxon>Viridiplantae</taxon>
        <taxon>Streptophyta</taxon>
        <taxon>Embryophyta</taxon>
        <taxon>Tracheophyta</taxon>
        <taxon>Spermatophyta</taxon>
        <taxon>Magnoliopsida</taxon>
        <taxon>eudicotyledons</taxon>
        <taxon>Gunneridae</taxon>
        <taxon>Pentapetalae</taxon>
        <taxon>rosids</taxon>
        <taxon>fabids</taxon>
        <taxon>Fabales</taxon>
        <taxon>Fabaceae</taxon>
        <taxon>Papilionoideae</taxon>
        <taxon>50 kb inversion clade</taxon>
        <taxon>NPAAA clade</taxon>
        <taxon>Hologalegina</taxon>
        <taxon>IRL clade</taxon>
        <taxon>Fabeae</taxon>
        <taxon>Vicia</taxon>
    </lineage>
</organism>
<dbReference type="SMART" id="SM00360">
    <property type="entry name" value="RRM"/>
    <property type="match status" value="1"/>
</dbReference>
<dbReference type="Proteomes" id="UP001157006">
    <property type="component" value="Chromosome 1L"/>
</dbReference>
<proteinExistence type="inferred from homology"/>
<dbReference type="InterPro" id="IPR035979">
    <property type="entry name" value="RBD_domain_sf"/>
</dbReference>
<dbReference type="PROSITE" id="PS51375">
    <property type="entry name" value="PPR"/>
    <property type="match status" value="2"/>
</dbReference>
<dbReference type="InterPro" id="IPR011990">
    <property type="entry name" value="TPR-like_helical_dom_sf"/>
</dbReference>
<evidence type="ECO:0000256" key="4">
    <source>
        <dbReference type="PROSITE-ProRule" id="PRU00708"/>
    </source>
</evidence>
<comment type="similarity">
    <text evidence="1">Belongs to the PPR family. P subfamily.</text>
</comment>
<dbReference type="AlphaFoldDB" id="A0AAV0YSE7"/>
<accession>A0AAV0YSE7</accession>
<reference evidence="6 7" key="1">
    <citation type="submission" date="2023-01" db="EMBL/GenBank/DDBJ databases">
        <authorList>
            <person name="Kreplak J."/>
        </authorList>
    </citation>
    <scope>NUCLEOTIDE SEQUENCE [LARGE SCALE GENOMIC DNA]</scope>
</reference>